<keyword evidence="10" id="KW-1185">Reference proteome</keyword>
<dbReference type="RefSeq" id="WP_114809446.1">
    <property type="nucleotide sequence ID" value="NZ_CP139965.1"/>
</dbReference>
<dbReference type="InterPro" id="IPR002173">
    <property type="entry name" value="Carboh/pur_kinase_PfkB_CS"/>
</dbReference>
<evidence type="ECO:0000256" key="7">
    <source>
        <dbReference type="RuleBase" id="RU003704"/>
    </source>
</evidence>
<dbReference type="InterPro" id="IPR029056">
    <property type="entry name" value="Ribokinase-like"/>
</dbReference>
<evidence type="ECO:0000256" key="4">
    <source>
        <dbReference type="ARBA" id="ARBA00022777"/>
    </source>
</evidence>
<reference evidence="9 10" key="1">
    <citation type="submission" date="2023-12" db="EMBL/GenBank/DDBJ databases">
        <title>Genome sequencing and assembly of bacterial species from a model synthetic community.</title>
        <authorList>
            <person name="Hogle S.L."/>
        </authorList>
    </citation>
    <scope>NUCLEOTIDE SEQUENCE [LARGE SCALE GENOMIC DNA]</scope>
    <source>
        <strain evidence="9 10">HAMBI 2494</strain>
    </source>
</reference>
<evidence type="ECO:0000256" key="5">
    <source>
        <dbReference type="ARBA" id="ARBA00022840"/>
    </source>
</evidence>
<evidence type="ECO:0000259" key="8">
    <source>
        <dbReference type="Pfam" id="PF00294"/>
    </source>
</evidence>
<dbReference type="InterPro" id="IPR017583">
    <property type="entry name" value="Tagatose/fructose_Pkinase"/>
</dbReference>
<dbReference type="PROSITE" id="PS00583">
    <property type="entry name" value="PFKB_KINASES_1"/>
    <property type="match status" value="1"/>
</dbReference>
<dbReference type="PANTHER" id="PTHR46566">
    <property type="entry name" value="1-PHOSPHOFRUCTOKINASE-RELATED"/>
    <property type="match status" value="1"/>
</dbReference>
<proteinExistence type="inferred from homology"/>
<evidence type="ECO:0000256" key="6">
    <source>
        <dbReference type="PIRNR" id="PIRNR000535"/>
    </source>
</evidence>
<organism evidence="9 10">
    <name type="scientific">Paraburkholderia kururiensis</name>
    <dbReference type="NCBI Taxonomy" id="984307"/>
    <lineage>
        <taxon>Bacteria</taxon>
        <taxon>Pseudomonadati</taxon>
        <taxon>Pseudomonadota</taxon>
        <taxon>Betaproteobacteria</taxon>
        <taxon>Burkholderiales</taxon>
        <taxon>Burkholderiaceae</taxon>
        <taxon>Paraburkholderia</taxon>
    </lineage>
</organism>
<protein>
    <recommendedName>
        <fullName evidence="6">Phosphofructokinase</fullName>
    </recommendedName>
</protein>
<keyword evidence="3" id="KW-0547">Nucleotide-binding</keyword>
<evidence type="ECO:0000256" key="2">
    <source>
        <dbReference type="ARBA" id="ARBA00022679"/>
    </source>
</evidence>
<dbReference type="InterPro" id="IPR011611">
    <property type="entry name" value="PfkB_dom"/>
</dbReference>
<dbReference type="CDD" id="cd01164">
    <property type="entry name" value="FruK_PfkB_like"/>
    <property type="match status" value="1"/>
</dbReference>
<comment type="similarity">
    <text evidence="1 6 7">Belongs to the carbohydrate kinase PfkB family.</text>
</comment>
<evidence type="ECO:0000313" key="10">
    <source>
        <dbReference type="Proteomes" id="UP001325479"/>
    </source>
</evidence>
<feature type="domain" description="Carbohydrate kinase PfkB" evidence="8">
    <location>
        <begin position="10"/>
        <end position="323"/>
    </location>
</feature>
<dbReference type="PANTHER" id="PTHR46566:SF5">
    <property type="entry name" value="1-PHOSPHOFRUCTOKINASE"/>
    <property type="match status" value="1"/>
</dbReference>
<dbReference type="EMBL" id="CP139965">
    <property type="protein sequence ID" value="WQD76410.1"/>
    <property type="molecule type" value="Genomic_DNA"/>
</dbReference>
<dbReference type="SUPFAM" id="SSF53613">
    <property type="entry name" value="Ribokinase-like"/>
    <property type="match status" value="1"/>
</dbReference>
<dbReference type="InterPro" id="IPR002139">
    <property type="entry name" value="Ribo/fructo_kinase"/>
</dbReference>
<evidence type="ECO:0000256" key="3">
    <source>
        <dbReference type="ARBA" id="ARBA00022741"/>
    </source>
</evidence>
<evidence type="ECO:0000256" key="1">
    <source>
        <dbReference type="ARBA" id="ARBA00010688"/>
    </source>
</evidence>
<dbReference type="Proteomes" id="UP001325479">
    <property type="component" value="Chromosome"/>
</dbReference>
<evidence type="ECO:0000313" key="9">
    <source>
        <dbReference type="EMBL" id="WQD76410.1"/>
    </source>
</evidence>
<dbReference type="PRINTS" id="PR00990">
    <property type="entry name" value="RIBOKINASE"/>
</dbReference>
<name>A0ABZ0WGB4_9BURK</name>
<keyword evidence="5" id="KW-0067">ATP-binding</keyword>
<accession>A0ABZ0WGB4</accession>
<dbReference type="Gene3D" id="3.40.1190.20">
    <property type="match status" value="1"/>
</dbReference>
<sequence>MNTVITVTLNPALDQTVRVANLTPGDVNRAESLEFNAGGKGVNVAGCLADYGVATIVTGLLGAEDSAAFDALFAAKRIDDRFVRVPGRTRINVKLVDTARHETTDINLATTPPAPGCVEALERRIAELARPGRWCVLAGSLPPGVDPSFYRRMTRVLHDAGVHVALDTSGAPLTEALAATDPRDLPDLVKPNQAELEALLGRTLHDDEAIIAAACELAARGIRYVVVSLGGRGALGVMASQPPAGSHSAPPQSRASAAALRAAPRAFQVFRATPPRVPVASTVGAGDAFVAGLVASLLEARTWAEAGRQATAFAAGKLARVGPHLPDHATLAALAARVEVETFTLAAAADGAVQP</sequence>
<dbReference type="Pfam" id="PF00294">
    <property type="entry name" value="PfkB"/>
    <property type="match status" value="1"/>
</dbReference>
<dbReference type="NCBIfam" id="TIGR03168">
    <property type="entry name" value="1-PFK"/>
    <property type="match status" value="1"/>
</dbReference>
<keyword evidence="2 6" id="KW-0808">Transferase</keyword>
<gene>
    <name evidence="9" type="ORF">U0042_20255</name>
</gene>
<dbReference type="PROSITE" id="PS00584">
    <property type="entry name" value="PFKB_KINASES_2"/>
    <property type="match status" value="1"/>
</dbReference>
<dbReference type="PIRSF" id="PIRSF000535">
    <property type="entry name" value="1PFK/6PFK/LacC"/>
    <property type="match status" value="1"/>
</dbReference>
<keyword evidence="4 7" id="KW-0418">Kinase</keyword>